<dbReference type="RefSeq" id="WP_248157469.1">
    <property type="nucleotide sequence ID" value="NZ_JALNMJ010000018.1"/>
</dbReference>
<keyword evidence="2" id="KW-1185">Reference proteome</keyword>
<proteinExistence type="predicted"/>
<organism evidence="1 2">
    <name type="scientific">Roseibium sediminicola</name>
    <dbReference type="NCBI Taxonomy" id="2933272"/>
    <lineage>
        <taxon>Bacteria</taxon>
        <taxon>Pseudomonadati</taxon>
        <taxon>Pseudomonadota</taxon>
        <taxon>Alphaproteobacteria</taxon>
        <taxon>Hyphomicrobiales</taxon>
        <taxon>Stappiaceae</taxon>
        <taxon>Roseibium</taxon>
    </lineage>
</organism>
<gene>
    <name evidence="1" type="ORF">M0H32_21375</name>
</gene>
<protein>
    <submittedName>
        <fullName evidence="1">Uncharacterized protein</fullName>
    </submittedName>
</protein>
<name>A0ABT0H0Y8_9HYPH</name>
<comment type="caution">
    <text evidence="1">The sequence shown here is derived from an EMBL/GenBank/DDBJ whole genome shotgun (WGS) entry which is preliminary data.</text>
</comment>
<accession>A0ABT0H0Y8</accession>
<reference evidence="1" key="1">
    <citation type="submission" date="2022-04" db="EMBL/GenBank/DDBJ databases">
        <title>Roseibium sp. CAU 1639 isolated from mud.</title>
        <authorList>
            <person name="Kim W."/>
        </authorList>
    </citation>
    <scope>NUCLEOTIDE SEQUENCE</scope>
    <source>
        <strain evidence="1">CAU 1639</strain>
    </source>
</reference>
<sequence length="131" mass="14168">MINLNKCSEAKFKPEECQQAAVCSMLGSASDNKKQTLYPDRPDVHLISTFSFAHVSEHSFGSTTCDSGLYAGCMTAPCSIDENGLTTCQCPTFTGPYQVGQRSKRLNELGLGCDISPNVWSAANRITPPLQ</sequence>
<evidence type="ECO:0000313" key="1">
    <source>
        <dbReference type="EMBL" id="MCK7614728.1"/>
    </source>
</evidence>
<evidence type="ECO:0000313" key="2">
    <source>
        <dbReference type="Proteomes" id="UP001431221"/>
    </source>
</evidence>
<dbReference type="EMBL" id="JALNMJ010000018">
    <property type="protein sequence ID" value="MCK7614728.1"/>
    <property type="molecule type" value="Genomic_DNA"/>
</dbReference>
<dbReference type="Proteomes" id="UP001431221">
    <property type="component" value="Unassembled WGS sequence"/>
</dbReference>